<dbReference type="InterPro" id="IPR011990">
    <property type="entry name" value="TPR-like_helical_dom_sf"/>
</dbReference>
<dbReference type="PROSITE" id="PS51257">
    <property type="entry name" value="PROKAR_LIPOPROTEIN"/>
    <property type="match status" value="1"/>
</dbReference>
<feature type="domain" description="RagB/SusD" evidence="7">
    <location>
        <begin position="378"/>
        <end position="474"/>
    </location>
</feature>
<evidence type="ECO:0000259" key="7">
    <source>
        <dbReference type="Pfam" id="PF07980"/>
    </source>
</evidence>
<proteinExistence type="inferred from homology"/>
<dbReference type="SUPFAM" id="SSF48452">
    <property type="entry name" value="TPR-like"/>
    <property type="match status" value="1"/>
</dbReference>
<protein>
    <submittedName>
        <fullName evidence="9">RagB/SusD family nutrient uptake outer membrane protein</fullName>
    </submittedName>
</protein>
<evidence type="ECO:0000256" key="3">
    <source>
        <dbReference type="ARBA" id="ARBA00022729"/>
    </source>
</evidence>
<keyword evidence="10" id="KW-1185">Reference proteome</keyword>
<dbReference type="Gene3D" id="1.25.40.390">
    <property type="match status" value="1"/>
</dbReference>
<feature type="domain" description="SusD-like N-terminal" evidence="8">
    <location>
        <begin position="22"/>
        <end position="171"/>
    </location>
</feature>
<reference evidence="9 10" key="1">
    <citation type="submission" date="2019-02" db="EMBL/GenBank/DDBJ databases">
        <title>Pedobacter sp. RP-3-8 sp. nov., isolated from Arctic soil.</title>
        <authorList>
            <person name="Dahal R.H."/>
        </authorList>
    </citation>
    <scope>NUCLEOTIDE SEQUENCE [LARGE SCALE GENOMIC DNA]</scope>
    <source>
        <strain evidence="9 10">RP-3-8</strain>
    </source>
</reference>
<sequence>MKILYKLSICLLLSSFSLSCNKWIDVKPTDRLSENVLFANKEGYLKALNGVYVEMTNQALYGQEMTSGALDVLAQYYFINSSTHRYYEYTTFVYTADRPKATFDGAWRKAYELIANCNVILEKCGDNASETLPEPYFGIIKGETLALRAFLHLDMLRLFGPIYTESSKTKAVLPYISKNTFSVALLISSEQFMSNVTDDLKAAILLMETTDPIRTAGVRNAGNPSGNNDLYYRQYRLNYYAVRALLARAYLWQSKKAEAFSEAVGLLNEVQLPAKNVFPYVTNANATSALKPDRVFSTEVMFSLYDINRDELYKRLFDVNLLANAKLSFNGGDSNEGRVTNLYDDANDYRRRSWQILSSGTITALTNLKYQDIPDGPGRYMIPLIRLSEVLLIAAECSPDLSVGIGYFNKVRTARNALSKTPASDAALKIEISNEYRREMLGEGQQFFYYKRNSTLTVPNNAAVTGTKAMVLNNYVVPLPESETSQRNN</sequence>
<comment type="similarity">
    <text evidence="2">Belongs to the SusD family.</text>
</comment>
<dbReference type="InterPro" id="IPR033985">
    <property type="entry name" value="SusD-like_N"/>
</dbReference>
<keyword evidence="4" id="KW-0472">Membrane</keyword>
<dbReference type="AlphaFoldDB" id="A0A4R0ML90"/>
<dbReference type="GO" id="GO:0009279">
    <property type="term" value="C:cell outer membrane"/>
    <property type="evidence" value="ECO:0007669"/>
    <property type="project" value="UniProtKB-SubCell"/>
</dbReference>
<dbReference type="Pfam" id="PF14322">
    <property type="entry name" value="SusD-like_3"/>
    <property type="match status" value="1"/>
</dbReference>
<dbReference type="InterPro" id="IPR012944">
    <property type="entry name" value="SusD_RagB_dom"/>
</dbReference>
<gene>
    <name evidence="9" type="ORF">EZ444_22690</name>
</gene>
<dbReference type="OrthoDB" id="1097962at2"/>
<feature type="chain" id="PRO_5020672340" evidence="6">
    <location>
        <begin position="23"/>
        <end position="489"/>
    </location>
</feature>
<comment type="subcellular location">
    <subcellularLocation>
        <location evidence="1">Cell outer membrane</location>
    </subcellularLocation>
</comment>
<organism evidence="9 10">
    <name type="scientific">Pedobacter hiemivivus</name>
    <dbReference type="NCBI Taxonomy" id="2530454"/>
    <lineage>
        <taxon>Bacteria</taxon>
        <taxon>Pseudomonadati</taxon>
        <taxon>Bacteroidota</taxon>
        <taxon>Sphingobacteriia</taxon>
        <taxon>Sphingobacteriales</taxon>
        <taxon>Sphingobacteriaceae</taxon>
        <taxon>Pedobacter</taxon>
    </lineage>
</organism>
<evidence type="ECO:0000256" key="5">
    <source>
        <dbReference type="ARBA" id="ARBA00023237"/>
    </source>
</evidence>
<evidence type="ECO:0000313" key="9">
    <source>
        <dbReference type="EMBL" id="TCC87435.1"/>
    </source>
</evidence>
<evidence type="ECO:0000256" key="4">
    <source>
        <dbReference type="ARBA" id="ARBA00023136"/>
    </source>
</evidence>
<dbReference type="Proteomes" id="UP000291117">
    <property type="component" value="Unassembled WGS sequence"/>
</dbReference>
<evidence type="ECO:0000256" key="1">
    <source>
        <dbReference type="ARBA" id="ARBA00004442"/>
    </source>
</evidence>
<name>A0A4R0ML90_9SPHI</name>
<dbReference type="Pfam" id="PF07980">
    <property type="entry name" value="SusD_RagB"/>
    <property type="match status" value="1"/>
</dbReference>
<evidence type="ECO:0000256" key="6">
    <source>
        <dbReference type="SAM" id="SignalP"/>
    </source>
</evidence>
<evidence type="ECO:0000259" key="8">
    <source>
        <dbReference type="Pfam" id="PF14322"/>
    </source>
</evidence>
<feature type="signal peptide" evidence="6">
    <location>
        <begin position="1"/>
        <end position="22"/>
    </location>
</feature>
<comment type="caution">
    <text evidence="9">The sequence shown here is derived from an EMBL/GenBank/DDBJ whole genome shotgun (WGS) entry which is preliminary data.</text>
</comment>
<dbReference type="EMBL" id="SJSM01000023">
    <property type="protein sequence ID" value="TCC87435.1"/>
    <property type="molecule type" value="Genomic_DNA"/>
</dbReference>
<keyword evidence="5" id="KW-0998">Cell outer membrane</keyword>
<keyword evidence="3 6" id="KW-0732">Signal</keyword>
<accession>A0A4R0ML90</accession>
<evidence type="ECO:0000256" key="2">
    <source>
        <dbReference type="ARBA" id="ARBA00006275"/>
    </source>
</evidence>
<evidence type="ECO:0000313" key="10">
    <source>
        <dbReference type="Proteomes" id="UP000291117"/>
    </source>
</evidence>
<dbReference type="RefSeq" id="WP_131611652.1">
    <property type="nucleotide sequence ID" value="NZ_SJSM01000023.1"/>
</dbReference>